<dbReference type="EMBL" id="JAGTXO010000059">
    <property type="protein sequence ID" value="KAG8457982.1"/>
    <property type="molecule type" value="Genomic_DNA"/>
</dbReference>
<keyword evidence="3" id="KW-1185">Reference proteome</keyword>
<feature type="region of interest" description="Disordered" evidence="1">
    <location>
        <begin position="142"/>
        <end position="177"/>
    </location>
</feature>
<feature type="compositionally biased region" description="Basic and acidic residues" evidence="1">
    <location>
        <begin position="18"/>
        <end position="30"/>
    </location>
</feature>
<dbReference type="Proteomes" id="UP000751190">
    <property type="component" value="Unassembled WGS sequence"/>
</dbReference>
<proteinExistence type="predicted"/>
<evidence type="ECO:0000313" key="2">
    <source>
        <dbReference type="EMBL" id="KAG8457982.1"/>
    </source>
</evidence>
<feature type="region of interest" description="Disordered" evidence="1">
    <location>
        <begin position="1"/>
        <end position="130"/>
    </location>
</feature>
<feature type="compositionally biased region" description="Low complexity" evidence="1">
    <location>
        <begin position="1"/>
        <end position="14"/>
    </location>
</feature>
<organism evidence="2 3">
    <name type="scientific">Diacronema lutheri</name>
    <name type="common">Unicellular marine alga</name>
    <name type="synonym">Monochrysis lutheri</name>
    <dbReference type="NCBI Taxonomy" id="2081491"/>
    <lineage>
        <taxon>Eukaryota</taxon>
        <taxon>Haptista</taxon>
        <taxon>Haptophyta</taxon>
        <taxon>Pavlovophyceae</taxon>
        <taxon>Pavlovales</taxon>
        <taxon>Pavlovaceae</taxon>
        <taxon>Diacronema</taxon>
    </lineage>
</organism>
<gene>
    <name evidence="2" type="ORF">KFE25_012653</name>
</gene>
<name>A0A8J5XC52_DIALT</name>
<accession>A0A8J5XC52</accession>
<feature type="compositionally biased region" description="Low complexity" evidence="1">
    <location>
        <begin position="145"/>
        <end position="171"/>
    </location>
</feature>
<feature type="compositionally biased region" description="Low complexity" evidence="1">
    <location>
        <begin position="31"/>
        <end position="60"/>
    </location>
</feature>
<evidence type="ECO:0000313" key="3">
    <source>
        <dbReference type="Proteomes" id="UP000751190"/>
    </source>
</evidence>
<protein>
    <submittedName>
        <fullName evidence="2">Uncharacterized protein</fullName>
    </submittedName>
</protein>
<dbReference type="AlphaFoldDB" id="A0A8J5XC52"/>
<evidence type="ECO:0000256" key="1">
    <source>
        <dbReference type="SAM" id="MobiDB-lite"/>
    </source>
</evidence>
<comment type="caution">
    <text evidence="2">The sequence shown here is derived from an EMBL/GenBank/DDBJ whole genome shotgun (WGS) entry which is preliminary data.</text>
</comment>
<sequence>MPAAAGAATPGSAPRVARKGDEADALRADGVDAAAAGRAASVAAPAPTAAVDAGAARTPTPEARVPRALRWSTPAARHGAAPAPTGAPRVTRFASAETAGSAAERATLPTARVSMGDSGSGGDGGVRPRPLFSFTLRHATAVMPRRSSSPSSHASSSGSRISDAQPPAAAAAPPPRPPFELAPHVFVDIRTFAALRRAQRAPVAQAVARVRMAARPTTKAWAMSIAAEMVNGGGVRDERRAPHTLARAPYALARAPAPRTDALNALPSPRLSTAARARVA</sequence>
<reference evidence="2" key="1">
    <citation type="submission" date="2021-05" db="EMBL/GenBank/DDBJ databases">
        <title>The genome of the haptophyte Pavlova lutheri (Diacronema luteri, Pavlovales) - a model for lipid biosynthesis in eukaryotic algae.</title>
        <authorList>
            <person name="Hulatt C.J."/>
            <person name="Posewitz M.C."/>
        </authorList>
    </citation>
    <scope>NUCLEOTIDE SEQUENCE</scope>
    <source>
        <strain evidence="2">NIVA-4/92</strain>
    </source>
</reference>